<feature type="domain" description="Helix-turn-helix" evidence="1">
    <location>
        <begin position="8"/>
        <end position="55"/>
    </location>
</feature>
<reference evidence="2 3" key="1">
    <citation type="submission" date="2023-03" db="EMBL/GenBank/DDBJ databases">
        <title>Thalassotalea loyana LMG 22536T draft genome sequence.</title>
        <authorList>
            <person name="Sawabe T."/>
        </authorList>
    </citation>
    <scope>NUCLEOTIDE SEQUENCE [LARGE SCALE GENOMIC DNA]</scope>
    <source>
        <strain evidence="2 3">LMG 22536</strain>
    </source>
</reference>
<dbReference type="InterPro" id="IPR009061">
    <property type="entry name" value="DNA-bd_dom_put_sf"/>
</dbReference>
<gene>
    <name evidence="2" type="ORF">tloyanaT_13490</name>
</gene>
<comment type="caution">
    <text evidence="2">The sequence shown here is derived from an EMBL/GenBank/DDBJ whole genome shotgun (WGS) entry which is preliminary data.</text>
</comment>
<dbReference type="Gene3D" id="1.10.10.10">
    <property type="entry name" value="Winged helix-like DNA-binding domain superfamily/Winged helix DNA-binding domain"/>
    <property type="match status" value="1"/>
</dbReference>
<accession>A0ABQ6HED8</accession>
<evidence type="ECO:0000259" key="1">
    <source>
        <dbReference type="Pfam" id="PF12728"/>
    </source>
</evidence>
<dbReference type="RefSeq" id="WP_284296871.1">
    <property type="nucleotide sequence ID" value="NZ_BSSV01000002.1"/>
</dbReference>
<dbReference type="Pfam" id="PF12728">
    <property type="entry name" value="HTH_17"/>
    <property type="match status" value="1"/>
</dbReference>
<dbReference type="SUPFAM" id="SSF46955">
    <property type="entry name" value="Putative DNA-binding domain"/>
    <property type="match status" value="1"/>
</dbReference>
<name>A0ABQ6HED8_9GAMM</name>
<organism evidence="2 3">
    <name type="scientific">Thalassotalea loyana</name>
    <dbReference type="NCBI Taxonomy" id="280483"/>
    <lineage>
        <taxon>Bacteria</taxon>
        <taxon>Pseudomonadati</taxon>
        <taxon>Pseudomonadota</taxon>
        <taxon>Gammaproteobacteria</taxon>
        <taxon>Alteromonadales</taxon>
        <taxon>Colwelliaceae</taxon>
        <taxon>Thalassotalea</taxon>
    </lineage>
</organism>
<proteinExistence type="predicted"/>
<evidence type="ECO:0000313" key="2">
    <source>
        <dbReference type="EMBL" id="GLX85097.1"/>
    </source>
</evidence>
<dbReference type="EMBL" id="BSSV01000002">
    <property type="protein sequence ID" value="GLX85097.1"/>
    <property type="molecule type" value="Genomic_DNA"/>
</dbReference>
<sequence>MGLDKPILKTNDITNYFGISTRTLDRWRKEKGFPNPIMKGSPNIYRREEVERWLNS</sequence>
<dbReference type="InterPro" id="IPR036388">
    <property type="entry name" value="WH-like_DNA-bd_sf"/>
</dbReference>
<dbReference type="Proteomes" id="UP001157134">
    <property type="component" value="Unassembled WGS sequence"/>
</dbReference>
<protein>
    <recommendedName>
        <fullName evidence="1">Helix-turn-helix domain-containing protein</fullName>
    </recommendedName>
</protein>
<evidence type="ECO:0000313" key="3">
    <source>
        <dbReference type="Proteomes" id="UP001157134"/>
    </source>
</evidence>
<keyword evidence="3" id="KW-1185">Reference proteome</keyword>
<dbReference type="InterPro" id="IPR041657">
    <property type="entry name" value="HTH_17"/>
</dbReference>